<dbReference type="GeneID" id="45234612"/>
<reference evidence="2 3" key="1">
    <citation type="submission" date="2023-07" db="EMBL/GenBank/DDBJ databases">
        <title>Functional and genomic diversity of the sorghum phyllosphere microbiome.</title>
        <authorList>
            <person name="Shade A."/>
        </authorList>
    </citation>
    <scope>NUCLEOTIDE SEQUENCE [LARGE SCALE GENOMIC DNA]</scope>
    <source>
        <strain evidence="2 3">SORGH_AS_0887</strain>
    </source>
</reference>
<sequence>MSLIQKDFNRRLIIEIAIILIIKVVILMTIKHIWFDAPTIPKNFDNQVAEHIAGAPSQIKETR</sequence>
<name>A0ABU0V0X7_ACIBI</name>
<keyword evidence="1" id="KW-0812">Transmembrane</keyword>
<gene>
    <name evidence="2" type="ORF">QE380_003421</name>
</gene>
<dbReference type="Proteomes" id="UP001233360">
    <property type="component" value="Unassembled WGS sequence"/>
</dbReference>
<proteinExistence type="predicted"/>
<dbReference type="InterPro" id="IPR054636">
    <property type="entry name" value="CydP"/>
</dbReference>
<dbReference type="EMBL" id="JAUTBK010000002">
    <property type="protein sequence ID" value="MDQ1210498.1"/>
    <property type="molecule type" value="Genomic_DNA"/>
</dbReference>
<organism evidence="2 3">
    <name type="scientific">Acinetobacter baylyi</name>
    <dbReference type="NCBI Taxonomy" id="202950"/>
    <lineage>
        <taxon>Bacteria</taxon>
        <taxon>Pseudomonadati</taxon>
        <taxon>Pseudomonadota</taxon>
        <taxon>Gammaproteobacteria</taxon>
        <taxon>Moraxellales</taxon>
        <taxon>Moraxellaceae</taxon>
        <taxon>Acinetobacter</taxon>
    </lineage>
</organism>
<dbReference type="NCBIfam" id="NF045611">
    <property type="entry name" value="small_CydP"/>
    <property type="match status" value="1"/>
</dbReference>
<keyword evidence="1" id="KW-1133">Transmembrane helix</keyword>
<accession>A0ABU0V0X7</accession>
<evidence type="ECO:0000256" key="1">
    <source>
        <dbReference type="SAM" id="Phobius"/>
    </source>
</evidence>
<evidence type="ECO:0008006" key="4">
    <source>
        <dbReference type="Google" id="ProtNLM"/>
    </source>
</evidence>
<feature type="transmembrane region" description="Helical" evidence="1">
    <location>
        <begin position="12"/>
        <end position="34"/>
    </location>
</feature>
<dbReference type="RefSeq" id="WP_004927977.1">
    <property type="nucleotide sequence ID" value="NZ_BCMA01000001.1"/>
</dbReference>
<comment type="caution">
    <text evidence="2">The sequence shown here is derived from an EMBL/GenBank/DDBJ whole genome shotgun (WGS) entry which is preliminary data.</text>
</comment>
<protein>
    <recommendedName>
        <fullName evidence="4">DUF4492 domain-containing protein</fullName>
    </recommendedName>
</protein>
<evidence type="ECO:0000313" key="3">
    <source>
        <dbReference type="Proteomes" id="UP001233360"/>
    </source>
</evidence>
<keyword evidence="3" id="KW-1185">Reference proteome</keyword>
<evidence type="ECO:0000313" key="2">
    <source>
        <dbReference type="EMBL" id="MDQ1210498.1"/>
    </source>
</evidence>
<keyword evidence="1" id="KW-0472">Membrane</keyword>